<keyword evidence="2 5" id="KW-0812">Transmembrane</keyword>
<evidence type="ECO:0000259" key="6">
    <source>
        <dbReference type="Pfam" id="PF01490"/>
    </source>
</evidence>
<feature type="transmembrane region" description="Helical" evidence="5">
    <location>
        <begin position="211"/>
        <end position="232"/>
    </location>
</feature>
<accession>A0A1B6IWY6</accession>
<keyword evidence="3 5" id="KW-1133">Transmembrane helix</keyword>
<feature type="transmembrane region" description="Helical" evidence="5">
    <location>
        <begin position="182"/>
        <end position="204"/>
    </location>
</feature>
<feature type="transmembrane region" description="Helical" evidence="5">
    <location>
        <begin position="328"/>
        <end position="351"/>
    </location>
</feature>
<evidence type="ECO:0000313" key="7">
    <source>
        <dbReference type="EMBL" id="JAS91402.1"/>
    </source>
</evidence>
<dbReference type="GO" id="GO:0005774">
    <property type="term" value="C:vacuolar membrane"/>
    <property type="evidence" value="ECO:0007669"/>
    <property type="project" value="TreeGrafter"/>
</dbReference>
<proteinExistence type="predicted"/>
<sequence>MVHHGADNKAMVWESSDKLAADSRLNLGKVEDHRPSVVDLPTVESVGHMQRPKYPTTYIETLENHLKSNIASGMFAMGDAFKNAGLLLAPILTVFLGCLCVFNQHTLVNCANKMREKRKLNYYPNFDDTVELSFDAGPPLFHRHAKHGRFAVNFFVTVAQLGFCCVYIVFVTSTTQQILHYFGYNMEIHLNMVITQVFITITILIRNLKYVAPVSLFATVITVVGIALTLYISTEDIPPIADRRAVASLNQLPLFFGTVVYAYEGISLVLPLQTEMKNPEKFSTPLGVLNVGNLIVTILLLSIGFIGYLKYGEAVEGSLTLNLPYESILSQCVKIAIAIGMLLTYPIMFYVPNAVVWSVIVKRWGPFKKKILYEYILRILLSLITFVLAEVIPNLSVFISLVGAVSSTALALVFPPLCDLSIRWKDQDFGTLGWRKAVDFITLVVAIFGFCTGTYYSLVKIVNSFKN</sequence>
<feature type="transmembrane region" description="Helical" evidence="5">
    <location>
        <begin position="372"/>
        <end position="389"/>
    </location>
</feature>
<evidence type="ECO:0000256" key="5">
    <source>
        <dbReference type="SAM" id="Phobius"/>
    </source>
</evidence>
<dbReference type="EMBL" id="GECU01016304">
    <property type="protein sequence ID" value="JAS91402.1"/>
    <property type="molecule type" value="Transcribed_RNA"/>
</dbReference>
<feature type="transmembrane region" description="Helical" evidence="5">
    <location>
        <begin position="84"/>
        <end position="108"/>
    </location>
</feature>
<dbReference type="PANTHER" id="PTHR22950">
    <property type="entry name" value="AMINO ACID TRANSPORTER"/>
    <property type="match status" value="1"/>
</dbReference>
<dbReference type="AlphaFoldDB" id="A0A1B6IWY6"/>
<feature type="transmembrane region" description="Helical" evidence="5">
    <location>
        <begin position="437"/>
        <end position="458"/>
    </location>
</feature>
<feature type="transmembrane region" description="Helical" evidence="5">
    <location>
        <begin position="284"/>
        <end position="308"/>
    </location>
</feature>
<feature type="domain" description="Amino acid transporter transmembrane" evidence="6">
    <location>
        <begin position="57"/>
        <end position="456"/>
    </location>
</feature>
<evidence type="ECO:0000256" key="3">
    <source>
        <dbReference type="ARBA" id="ARBA00022989"/>
    </source>
</evidence>
<organism evidence="7">
    <name type="scientific">Homalodisca liturata</name>
    <dbReference type="NCBI Taxonomy" id="320908"/>
    <lineage>
        <taxon>Eukaryota</taxon>
        <taxon>Metazoa</taxon>
        <taxon>Ecdysozoa</taxon>
        <taxon>Arthropoda</taxon>
        <taxon>Hexapoda</taxon>
        <taxon>Insecta</taxon>
        <taxon>Pterygota</taxon>
        <taxon>Neoptera</taxon>
        <taxon>Paraneoptera</taxon>
        <taxon>Hemiptera</taxon>
        <taxon>Auchenorrhyncha</taxon>
        <taxon>Membracoidea</taxon>
        <taxon>Cicadellidae</taxon>
        <taxon>Cicadellinae</taxon>
        <taxon>Proconiini</taxon>
        <taxon>Homalodisca</taxon>
    </lineage>
</organism>
<feature type="transmembrane region" description="Helical" evidence="5">
    <location>
        <begin position="252"/>
        <end position="272"/>
    </location>
</feature>
<keyword evidence="4 5" id="KW-0472">Membrane</keyword>
<evidence type="ECO:0000256" key="4">
    <source>
        <dbReference type="ARBA" id="ARBA00023136"/>
    </source>
</evidence>
<dbReference type="Pfam" id="PF01490">
    <property type="entry name" value="Aa_trans"/>
    <property type="match status" value="1"/>
</dbReference>
<dbReference type="InterPro" id="IPR013057">
    <property type="entry name" value="AA_transpt_TM"/>
</dbReference>
<reference evidence="7" key="1">
    <citation type="submission" date="2015-11" db="EMBL/GenBank/DDBJ databases">
        <title>De novo transcriptome assembly of four potential Pierce s Disease insect vectors from Arizona vineyards.</title>
        <authorList>
            <person name="Tassone E.E."/>
        </authorList>
    </citation>
    <scope>NUCLEOTIDE SEQUENCE</scope>
</reference>
<comment type="subcellular location">
    <subcellularLocation>
        <location evidence="1">Membrane</location>
        <topology evidence="1">Multi-pass membrane protein</topology>
    </subcellularLocation>
</comment>
<dbReference type="GO" id="GO:0015179">
    <property type="term" value="F:L-amino acid transmembrane transporter activity"/>
    <property type="evidence" value="ECO:0007669"/>
    <property type="project" value="TreeGrafter"/>
</dbReference>
<gene>
    <name evidence="7" type="ORF">g.45382</name>
</gene>
<dbReference type="PANTHER" id="PTHR22950:SF150">
    <property type="entry name" value="FI17861P1"/>
    <property type="match status" value="1"/>
</dbReference>
<evidence type="ECO:0000256" key="2">
    <source>
        <dbReference type="ARBA" id="ARBA00022692"/>
    </source>
</evidence>
<protein>
    <recommendedName>
        <fullName evidence="6">Amino acid transporter transmembrane domain-containing protein</fullName>
    </recommendedName>
</protein>
<evidence type="ECO:0000256" key="1">
    <source>
        <dbReference type="ARBA" id="ARBA00004141"/>
    </source>
</evidence>
<name>A0A1B6IWY6_9HEMI</name>
<feature type="transmembrane region" description="Helical" evidence="5">
    <location>
        <begin position="150"/>
        <end position="170"/>
    </location>
</feature>